<feature type="domain" description="Protein kinase" evidence="1">
    <location>
        <begin position="1"/>
        <end position="236"/>
    </location>
</feature>
<dbReference type="SMART" id="SM00220">
    <property type="entry name" value="S_TKc"/>
    <property type="match status" value="1"/>
</dbReference>
<evidence type="ECO:0000313" key="2">
    <source>
        <dbReference type="EMBL" id="KAF6763017.1"/>
    </source>
</evidence>
<dbReference type="EMBL" id="JACGCI010000006">
    <property type="protein sequence ID" value="KAF6763017.1"/>
    <property type="molecule type" value="Genomic_DNA"/>
</dbReference>
<evidence type="ECO:0000313" key="3">
    <source>
        <dbReference type="Proteomes" id="UP000521943"/>
    </source>
</evidence>
<dbReference type="GO" id="GO:0005524">
    <property type="term" value="F:ATP binding"/>
    <property type="evidence" value="ECO:0007669"/>
    <property type="project" value="InterPro"/>
</dbReference>
<dbReference type="InterPro" id="IPR011009">
    <property type="entry name" value="Kinase-like_dom_sf"/>
</dbReference>
<comment type="caution">
    <text evidence="2">The sequence shown here is derived from an EMBL/GenBank/DDBJ whole genome shotgun (WGS) entry which is preliminary data.</text>
</comment>
<dbReference type="PROSITE" id="PS00108">
    <property type="entry name" value="PROTEIN_KINASE_ST"/>
    <property type="match status" value="1"/>
</dbReference>
<dbReference type="PANTHER" id="PTHR44329:SF214">
    <property type="entry name" value="PROTEIN KINASE DOMAIN-CONTAINING PROTEIN"/>
    <property type="match status" value="1"/>
</dbReference>
<reference evidence="2 3" key="1">
    <citation type="submission" date="2020-07" db="EMBL/GenBank/DDBJ databases">
        <title>Comparative genomics of pyrophilous fungi reveals a link between fire events and developmental genes.</title>
        <authorList>
            <consortium name="DOE Joint Genome Institute"/>
            <person name="Steindorff A.S."/>
            <person name="Carver A."/>
            <person name="Calhoun S."/>
            <person name="Stillman K."/>
            <person name="Liu H."/>
            <person name="Lipzen A."/>
            <person name="Pangilinan J."/>
            <person name="Labutti K."/>
            <person name="Bruns T.D."/>
            <person name="Grigoriev I.V."/>
        </authorList>
    </citation>
    <scope>NUCLEOTIDE SEQUENCE [LARGE SCALE GENOMIC DNA]</scope>
    <source>
        <strain evidence="2 3">CBS 144469</strain>
    </source>
</reference>
<protein>
    <submittedName>
        <fullName evidence="2">Kinase-like domain-containing protein</fullName>
    </submittedName>
</protein>
<dbReference type="PRINTS" id="PR00109">
    <property type="entry name" value="TYRKINASE"/>
</dbReference>
<dbReference type="AlphaFoldDB" id="A0A8H6IF21"/>
<keyword evidence="2" id="KW-0808">Transferase</keyword>
<accession>A0A8H6IF21</accession>
<dbReference type="GO" id="GO:0004674">
    <property type="term" value="F:protein serine/threonine kinase activity"/>
    <property type="evidence" value="ECO:0007669"/>
    <property type="project" value="TreeGrafter"/>
</dbReference>
<sequence length="255" mass="28367">MHGFPHRHLYQKLVREGKVWSQLSHPSITPFIGISFNVGHGQPGSPALVCPYYVNGNLVNYLESYPDANAIRLLAEAAEALAYLHSLEPHSIIHGDIKASNILVNDEGHVCLADFGLSRILEMRGFTTKSTGGSYRWLAYELVVASLEEEEELPPLTRASDTWAFGMTILQVKTGKVPYHTINFDPTVIFTLLKRELPQRPITFADGLWRILLHCWTLNPAGRPSMKAVAHALEAFDKNDGLTPAEIDDVLDEIA</sequence>
<organism evidence="2 3">
    <name type="scientific">Ephemerocybe angulata</name>
    <dbReference type="NCBI Taxonomy" id="980116"/>
    <lineage>
        <taxon>Eukaryota</taxon>
        <taxon>Fungi</taxon>
        <taxon>Dikarya</taxon>
        <taxon>Basidiomycota</taxon>
        <taxon>Agaricomycotina</taxon>
        <taxon>Agaricomycetes</taxon>
        <taxon>Agaricomycetidae</taxon>
        <taxon>Agaricales</taxon>
        <taxon>Agaricineae</taxon>
        <taxon>Psathyrellaceae</taxon>
        <taxon>Ephemerocybe</taxon>
    </lineage>
</organism>
<dbReference type="PANTHER" id="PTHR44329">
    <property type="entry name" value="SERINE/THREONINE-PROTEIN KINASE TNNI3K-RELATED"/>
    <property type="match status" value="1"/>
</dbReference>
<dbReference type="PIRSF" id="PIRSF000654">
    <property type="entry name" value="Integrin-linked_kinase"/>
    <property type="match status" value="1"/>
</dbReference>
<dbReference type="Pfam" id="PF07714">
    <property type="entry name" value="PK_Tyr_Ser-Thr"/>
    <property type="match status" value="1"/>
</dbReference>
<dbReference type="InterPro" id="IPR000719">
    <property type="entry name" value="Prot_kinase_dom"/>
</dbReference>
<dbReference type="Gene3D" id="1.10.510.10">
    <property type="entry name" value="Transferase(Phosphotransferase) domain 1"/>
    <property type="match status" value="1"/>
</dbReference>
<evidence type="ECO:0000259" key="1">
    <source>
        <dbReference type="PROSITE" id="PS50011"/>
    </source>
</evidence>
<dbReference type="OrthoDB" id="346907at2759"/>
<gene>
    <name evidence="2" type="ORF">DFP72DRAFT_520098</name>
</gene>
<dbReference type="InterPro" id="IPR001245">
    <property type="entry name" value="Ser-Thr/Tyr_kinase_cat_dom"/>
</dbReference>
<keyword evidence="2" id="KW-0418">Kinase</keyword>
<dbReference type="PROSITE" id="PS50011">
    <property type="entry name" value="PROTEIN_KINASE_DOM"/>
    <property type="match status" value="1"/>
</dbReference>
<dbReference type="SUPFAM" id="SSF56112">
    <property type="entry name" value="Protein kinase-like (PK-like)"/>
    <property type="match status" value="1"/>
</dbReference>
<keyword evidence="3" id="KW-1185">Reference proteome</keyword>
<proteinExistence type="predicted"/>
<dbReference type="InterPro" id="IPR008271">
    <property type="entry name" value="Ser/Thr_kinase_AS"/>
</dbReference>
<name>A0A8H6IF21_9AGAR</name>
<dbReference type="InterPro" id="IPR051681">
    <property type="entry name" value="Ser/Thr_Kinases-Pseudokinases"/>
</dbReference>
<dbReference type="Proteomes" id="UP000521943">
    <property type="component" value="Unassembled WGS sequence"/>
</dbReference>